<organism evidence="1">
    <name type="scientific">Tetraodon nigroviridis</name>
    <name type="common">Spotted green pufferfish</name>
    <name type="synonym">Chelonodon nigroviridis</name>
    <dbReference type="NCBI Taxonomy" id="99883"/>
    <lineage>
        <taxon>Eukaryota</taxon>
        <taxon>Metazoa</taxon>
        <taxon>Chordata</taxon>
        <taxon>Craniata</taxon>
        <taxon>Vertebrata</taxon>
        <taxon>Euteleostomi</taxon>
        <taxon>Actinopterygii</taxon>
        <taxon>Neopterygii</taxon>
        <taxon>Teleostei</taxon>
        <taxon>Neoteleostei</taxon>
        <taxon>Acanthomorphata</taxon>
        <taxon>Eupercaria</taxon>
        <taxon>Tetraodontiformes</taxon>
        <taxon>Tetradontoidea</taxon>
        <taxon>Tetraodontidae</taxon>
        <taxon>Tetraodon</taxon>
    </lineage>
</organism>
<comment type="caution">
    <text evidence="1">The sequence shown here is derived from an EMBL/GenBank/DDBJ whole genome shotgun (WGS) entry which is preliminary data.</text>
</comment>
<name>Q4RBL7_TETNG</name>
<reference evidence="1" key="2">
    <citation type="submission" date="2004-02" db="EMBL/GenBank/DDBJ databases">
        <authorList>
            <consortium name="Genoscope"/>
            <consortium name="Whitehead Institute Centre for Genome Research"/>
        </authorList>
    </citation>
    <scope>NUCLEOTIDE SEQUENCE</scope>
</reference>
<dbReference type="PANTHER" id="PTHR24075:SF6">
    <property type="entry name" value="ACTIVATING SIGNAL COINTEGRATOR 1 COMPLEX SUBUNIT 3"/>
    <property type="match status" value="1"/>
</dbReference>
<dbReference type="GO" id="GO:0003723">
    <property type="term" value="F:RNA binding"/>
    <property type="evidence" value="ECO:0007669"/>
    <property type="project" value="TreeGrafter"/>
</dbReference>
<gene>
    <name evidence="1" type="ORF">GSTENG00038618001</name>
</gene>
<dbReference type="HOGENOM" id="CLU_000335_2_1_1"/>
<dbReference type="AlphaFoldDB" id="Q4RBL7"/>
<dbReference type="KEGG" id="tng:GSTEN00038618G001"/>
<dbReference type="GO" id="GO:0005634">
    <property type="term" value="C:nucleus"/>
    <property type="evidence" value="ECO:0007669"/>
    <property type="project" value="TreeGrafter"/>
</dbReference>
<evidence type="ECO:0000313" key="1">
    <source>
        <dbReference type="EMBL" id="CAG14216.1"/>
    </source>
</evidence>
<proteinExistence type="predicted"/>
<dbReference type="InterPro" id="IPR035892">
    <property type="entry name" value="C2_domain_sf"/>
</dbReference>
<dbReference type="SUPFAM" id="SSF81296">
    <property type="entry name" value="E set domains"/>
    <property type="match status" value="1"/>
</dbReference>
<dbReference type="Gene3D" id="2.60.40.150">
    <property type="entry name" value="C2 domain"/>
    <property type="match status" value="1"/>
</dbReference>
<feature type="non-terminal residue" evidence="1">
    <location>
        <position position="1"/>
    </location>
</feature>
<dbReference type="FunFam" id="2.60.40.150:FF:000113">
    <property type="entry name" value="activating signal cointegrator 1 complex subunit 3"/>
    <property type="match status" value="1"/>
</dbReference>
<dbReference type="OrthoDB" id="8862713at2759"/>
<dbReference type="PANTHER" id="PTHR24075">
    <property type="entry name" value="SEC63 DOMAIN-CONTAINING"/>
    <property type="match status" value="1"/>
</dbReference>
<dbReference type="EMBL" id="CAAE01021148">
    <property type="protein sequence ID" value="CAG14216.1"/>
    <property type="molecule type" value="Genomic_DNA"/>
</dbReference>
<dbReference type="GO" id="GO:0007399">
    <property type="term" value="P:nervous system development"/>
    <property type="evidence" value="ECO:0007669"/>
    <property type="project" value="UniProtKB-ARBA"/>
</dbReference>
<sequence length="177" mass="19978">KWSHVRGRGKAGGFSGPIEELPELMDACQGDQSVLAAIVGQELQPAQVAQVWSHLSLLPVLEVELSVKGWWEESQEQLERRLPPAGAHPREQSSWLDVQADQEYVLQVALRRLHPGQQKRRDGRAQAPRFPKLKDEGWFLVLGEVEHRQLLALKRLGHVQARSSTALAFYTPERTGR</sequence>
<dbReference type="GO" id="GO:0043138">
    <property type="term" value="F:3'-5' DNA helicase activity"/>
    <property type="evidence" value="ECO:0007669"/>
    <property type="project" value="TreeGrafter"/>
</dbReference>
<accession>Q4RBL7</accession>
<dbReference type="InterPro" id="IPR014756">
    <property type="entry name" value="Ig_E-set"/>
</dbReference>
<protein>
    <submittedName>
        <fullName evidence="1">(spotted green pufferfish) hypothetical protein</fullName>
    </submittedName>
</protein>
<reference evidence="1" key="1">
    <citation type="journal article" date="2004" name="Nature">
        <title>Genome duplication in the teleost fish Tetraodon nigroviridis reveals the early vertebrate proto-karyotype.</title>
        <authorList>
            <person name="Jaillon O."/>
            <person name="Aury J.-M."/>
            <person name="Brunet F."/>
            <person name="Petit J.-L."/>
            <person name="Stange-Thomann N."/>
            <person name="Mauceli E."/>
            <person name="Bouneau L."/>
            <person name="Fischer C."/>
            <person name="Ozouf-Costaz C."/>
            <person name="Bernot A."/>
            <person name="Nicaud S."/>
            <person name="Jaffe D."/>
            <person name="Fisher S."/>
            <person name="Lutfalla G."/>
            <person name="Dossat C."/>
            <person name="Segurens B."/>
            <person name="Dasilva C."/>
            <person name="Salanoubat M."/>
            <person name="Levy M."/>
            <person name="Boudet N."/>
            <person name="Castellano S."/>
            <person name="Anthouard V."/>
            <person name="Jubin C."/>
            <person name="Castelli V."/>
            <person name="Katinka M."/>
            <person name="Vacherie B."/>
            <person name="Biemont C."/>
            <person name="Skalli Z."/>
            <person name="Cattolico L."/>
            <person name="Poulain J."/>
            <person name="De Berardinis V."/>
            <person name="Cruaud C."/>
            <person name="Duprat S."/>
            <person name="Brottier P."/>
            <person name="Coutanceau J.-P."/>
            <person name="Gouzy J."/>
            <person name="Parra G."/>
            <person name="Lardier G."/>
            <person name="Chapple C."/>
            <person name="McKernan K.J."/>
            <person name="McEwan P."/>
            <person name="Bosak S."/>
            <person name="Kellis M."/>
            <person name="Volff J.-N."/>
            <person name="Guigo R."/>
            <person name="Zody M.C."/>
            <person name="Mesirov J."/>
            <person name="Lindblad-Toh K."/>
            <person name="Birren B."/>
            <person name="Nusbaum C."/>
            <person name="Kahn D."/>
            <person name="Robinson-Rechavi M."/>
            <person name="Laudet V."/>
            <person name="Schachter V."/>
            <person name="Quetier F."/>
            <person name="Saurin W."/>
            <person name="Scarpelli C."/>
            <person name="Wincker P."/>
            <person name="Lander E.S."/>
            <person name="Weissenbach J."/>
            <person name="Roest Crollius H."/>
        </authorList>
    </citation>
    <scope>NUCLEOTIDE SEQUENCE [LARGE SCALE GENOMIC DNA]</scope>
</reference>